<proteinExistence type="predicted"/>
<comment type="caution">
    <text evidence="1">The sequence shown here is derived from an EMBL/GenBank/DDBJ whole genome shotgun (WGS) entry which is preliminary data.</text>
</comment>
<dbReference type="EMBL" id="JYDT01000004">
    <property type="protein sequence ID" value="KRY93079.1"/>
    <property type="molecule type" value="Genomic_DNA"/>
</dbReference>
<evidence type="ECO:0000313" key="1">
    <source>
        <dbReference type="EMBL" id="KRY93079.1"/>
    </source>
</evidence>
<reference evidence="1 2" key="1">
    <citation type="submission" date="2015-01" db="EMBL/GenBank/DDBJ databases">
        <title>Evolution of Trichinella species and genotypes.</title>
        <authorList>
            <person name="Korhonen P.K."/>
            <person name="Edoardo P."/>
            <person name="Giuseppe L.R."/>
            <person name="Gasser R.B."/>
        </authorList>
    </citation>
    <scope>NUCLEOTIDE SEQUENCE [LARGE SCALE GENOMIC DNA]</scope>
    <source>
        <strain evidence="1">ISS470</strain>
    </source>
</reference>
<name>A0A0V1G415_TRIPS</name>
<protein>
    <submittedName>
        <fullName evidence="1">Uncharacterized protein</fullName>
    </submittedName>
</protein>
<gene>
    <name evidence="1" type="ORF">T4D_1673</name>
</gene>
<dbReference type="Proteomes" id="UP000054995">
    <property type="component" value="Unassembled WGS sequence"/>
</dbReference>
<sequence>MALAFNVTHRNSCLDQNLLTNQMTNKMTGKCCSDDFRALGVKMRSIRIDRYKSQLVTVSYCEMDEAKNKDNVE</sequence>
<organism evidence="1 2">
    <name type="scientific">Trichinella pseudospiralis</name>
    <name type="common">Parasitic roundworm</name>
    <dbReference type="NCBI Taxonomy" id="6337"/>
    <lineage>
        <taxon>Eukaryota</taxon>
        <taxon>Metazoa</taxon>
        <taxon>Ecdysozoa</taxon>
        <taxon>Nematoda</taxon>
        <taxon>Enoplea</taxon>
        <taxon>Dorylaimia</taxon>
        <taxon>Trichinellida</taxon>
        <taxon>Trichinellidae</taxon>
        <taxon>Trichinella</taxon>
    </lineage>
</organism>
<evidence type="ECO:0000313" key="2">
    <source>
        <dbReference type="Proteomes" id="UP000054995"/>
    </source>
</evidence>
<dbReference type="AlphaFoldDB" id="A0A0V1G415"/>
<keyword evidence="2" id="KW-1185">Reference proteome</keyword>
<accession>A0A0V1G415</accession>